<reference evidence="2 3" key="2">
    <citation type="submission" date="2020-05" db="EMBL/GenBank/DDBJ databases">
        <title>Draft genome sequence of Desulfovibrio sp. strainFSS-1.</title>
        <authorList>
            <person name="Shimoshige H."/>
            <person name="Kobayashi H."/>
            <person name="Maekawa T."/>
        </authorList>
    </citation>
    <scope>NUCLEOTIDE SEQUENCE [LARGE SCALE GENOMIC DNA]</scope>
    <source>
        <strain evidence="2 3">SIID29052-01</strain>
    </source>
</reference>
<dbReference type="Pfam" id="PF12867">
    <property type="entry name" value="DinB_2"/>
    <property type="match status" value="1"/>
</dbReference>
<protein>
    <recommendedName>
        <fullName evidence="1">DinB-like domain-containing protein</fullName>
    </recommendedName>
</protein>
<proteinExistence type="predicted"/>
<name>A0A6V8LY70_9BACT</name>
<dbReference type="Gene3D" id="1.20.120.450">
    <property type="entry name" value="dinb family like domain"/>
    <property type="match status" value="1"/>
</dbReference>
<organism evidence="2 3">
    <name type="scientific">Fundidesulfovibrio magnetotacticus</name>
    <dbReference type="NCBI Taxonomy" id="2730080"/>
    <lineage>
        <taxon>Bacteria</taxon>
        <taxon>Pseudomonadati</taxon>
        <taxon>Thermodesulfobacteriota</taxon>
        <taxon>Desulfovibrionia</taxon>
        <taxon>Desulfovibrionales</taxon>
        <taxon>Desulfovibrionaceae</taxon>
        <taxon>Fundidesulfovibrio</taxon>
    </lineage>
</organism>
<gene>
    <name evidence="2" type="ORF">NNJEOMEG_01046</name>
</gene>
<comment type="caution">
    <text evidence="2">The sequence shown here is derived from an EMBL/GenBank/DDBJ whole genome shotgun (WGS) entry which is preliminary data.</text>
</comment>
<reference evidence="2 3" key="1">
    <citation type="submission" date="2020-04" db="EMBL/GenBank/DDBJ databases">
        <authorList>
            <consortium name="Desulfovibrio sp. FSS-1 genome sequencing consortium"/>
            <person name="Shimoshige H."/>
            <person name="Kobayashi H."/>
            <person name="Maekawa T."/>
        </authorList>
    </citation>
    <scope>NUCLEOTIDE SEQUENCE [LARGE SCALE GENOMIC DNA]</scope>
    <source>
        <strain evidence="2 3">SIID29052-01</strain>
    </source>
</reference>
<dbReference type="Proteomes" id="UP000494245">
    <property type="component" value="Unassembled WGS sequence"/>
</dbReference>
<accession>A0A6V8LY70</accession>
<dbReference type="SUPFAM" id="SSF109854">
    <property type="entry name" value="DinB/YfiT-like putative metalloenzymes"/>
    <property type="match status" value="1"/>
</dbReference>
<feature type="domain" description="DinB-like" evidence="1">
    <location>
        <begin position="14"/>
        <end position="153"/>
    </location>
</feature>
<dbReference type="AlphaFoldDB" id="A0A6V8LY70"/>
<evidence type="ECO:0000259" key="1">
    <source>
        <dbReference type="Pfam" id="PF12867"/>
    </source>
</evidence>
<dbReference type="EMBL" id="BLTE01000003">
    <property type="protein sequence ID" value="GFK93215.1"/>
    <property type="molecule type" value="Genomic_DNA"/>
</dbReference>
<dbReference type="InterPro" id="IPR024775">
    <property type="entry name" value="DinB-like"/>
</dbReference>
<dbReference type="RefSeq" id="WP_173082009.1">
    <property type="nucleotide sequence ID" value="NZ_BLTE01000003.1"/>
</dbReference>
<dbReference type="InterPro" id="IPR034660">
    <property type="entry name" value="DinB/YfiT-like"/>
</dbReference>
<keyword evidence="3" id="KW-1185">Reference proteome</keyword>
<evidence type="ECO:0000313" key="2">
    <source>
        <dbReference type="EMBL" id="GFK93215.1"/>
    </source>
</evidence>
<evidence type="ECO:0000313" key="3">
    <source>
        <dbReference type="Proteomes" id="UP000494245"/>
    </source>
</evidence>
<sequence>MTSKTGEELAQEIRDTLEELVTACVGLDEAAASRAPEGRWTPKEIVSHLLGPEPDVHVRMLRRFLDEDTPTIELVPETTWFTPERAAMPLARLVDETRAEYERAAAFVATLTPEQLARTARIPLLKASPLGEYPTLGAFISGLGSYHVGSHIEHLREVLAGKA</sequence>